<reference evidence="5" key="1">
    <citation type="submission" date="2021-05" db="EMBL/GenBank/DDBJ databases">
        <title>Molecular characterization for Shewanella algae harboring chromosomal blaOXA-55-like strains isolated from clinical and environment sample.</title>
        <authorList>
            <person name="Ohama Y."/>
            <person name="Aoki K."/>
            <person name="Harada S."/>
            <person name="Moriya K."/>
            <person name="Ishii Y."/>
            <person name="Tateda K."/>
        </authorList>
    </citation>
    <scope>NUCLEOTIDE SEQUENCE</scope>
    <source>
        <strain evidence="5">JCM 11563</strain>
    </source>
</reference>
<dbReference type="Pfam" id="PF12833">
    <property type="entry name" value="HTH_18"/>
    <property type="match status" value="1"/>
</dbReference>
<evidence type="ECO:0000259" key="4">
    <source>
        <dbReference type="PROSITE" id="PS01124"/>
    </source>
</evidence>
<keyword evidence="3" id="KW-0804">Transcription</keyword>
<dbReference type="RefSeq" id="WP_220782763.1">
    <property type="nucleotide sequence ID" value="NZ_BPEY01000094.1"/>
</dbReference>
<dbReference type="PANTHER" id="PTHR47894">
    <property type="entry name" value="HTH-TYPE TRANSCRIPTIONAL REGULATOR GADX"/>
    <property type="match status" value="1"/>
</dbReference>
<evidence type="ECO:0000313" key="6">
    <source>
        <dbReference type="Proteomes" id="UP000887104"/>
    </source>
</evidence>
<dbReference type="InterPro" id="IPR009057">
    <property type="entry name" value="Homeodomain-like_sf"/>
</dbReference>
<dbReference type="InterPro" id="IPR018060">
    <property type="entry name" value="HTH_AraC"/>
</dbReference>
<dbReference type="Gene3D" id="1.10.10.60">
    <property type="entry name" value="Homeodomain-like"/>
    <property type="match status" value="1"/>
</dbReference>
<feature type="domain" description="HTH araC/xylS-type" evidence="4">
    <location>
        <begin position="163"/>
        <end position="266"/>
    </location>
</feature>
<dbReference type="SUPFAM" id="SSF46689">
    <property type="entry name" value="Homeodomain-like"/>
    <property type="match status" value="1"/>
</dbReference>
<dbReference type="Proteomes" id="UP000887104">
    <property type="component" value="Unassembled WGS sequence"/>
</dbReference>
<evidence type="ECO:0000256" key="3">
    <source>
        <dbReference type="ARBA" id="ARBA00023163"/>
    </source>
</evidence>
<dbReference type="SMART" id="SM00342">
    <property type="entry name" value="HTH_ARAC"/>
    <property type="match status" value="1"/>
</dbReference>
<sequence>MSSLLRIDRYFGHKAQPLRNVPVLTPSIIVVTAGVKFLQWQGEAIAFNRHNWLLAAENQPLTFINEPSQDKFQSIQISFKSLPSEALLKQLSAAAIEQSDLLNPPSLAVNDSLNFALSQLITMAELSLSAAAQQCYLDGFYQQLFEAGALSQLFAHRQLSLRQKLSRYLAIDPASNHSIENTCGRFAMSQATFMRHLSKEGTSFREVLAEVRMLNAISVMQTVNARNEQPLTQLELAFRCGYQSESRFSQRFKTQFGISLKQYAQTITC</sequence>
<evidence type="ECO:0000313" key="5">
    <source>
        <dbReference type="EMBL" id="GIU50724.1"/>
    </source>
</evidence>
<dbReference type="PANTHER" id="PTHR47894:SF4">
    <property type="entry name" value="HTH-TYPE TRANSCRIPTIONAL REGULATOR GADX"/>
    <property type="match status" value="1"/>
</dbReference>
<proteinExistence type="predicted"/>
<name>A0ABQ4PPJ3_9GAMM</name>
<gene>
    <name evidence="5" type="ORF">TUM4438_37750</name>
</gene>
<dbReference type="EMBL" id="BPEY01000094">
    <property type="protein sequence ID" value="GIU50724.1"/>
    <property type="molecule type" value="Genomic_DNA"/>
</dbReference>
<keyword evidence="1" id="KW-0805">Transcription regulation</keyword>
<keyword evidence="6" id="KW-1185">Reference proteome</keyword>
<keyword evidence="2" id="KW-0238">DNA-binding</keyword>
<accession>A0ABQ4PPJ3</accession>
<evidence type="ECO:0000256" key="1">
    <source>
        <dbReference type="ARBA" id="ARBA00023015"/>
    </source>
</evidence>
<comment type="caution">
    <text evidence="5">The sequence shown here is derived from an EMBL/GenBank/DDBJ whole genome shotgun (WGS) entry which is preliminary data.</text>
</comment>
<evidence type="ECO:0000256" key="2">
    <source>
        <dbReference type="ARBA" id="ARBA00023125"/>
    </source>
</evidence>
<organism evidence="5 6">
    <name type="scientific">Shewanella sairae</name>
    <dbReference type="NCBI Taxonomy" id="190310"/>
    <lineage>
        <taxon>Bacteria</taxon>
        <taxon>Pseudomonadati</taxon>
        <taxon>Pseudomonadota</taxon>
        <taxon>Gammaproteobacteria</taxon>
        <taxon>Alteromonadales</taxon>
        <taxon>Shewanellaceae</taxon>
        <taxon>Shewanella</taxon>
    </lineage>
</organism>
<dbReference type="PROSITE" id="PS01124">
    <property type="entry name" value="HTH_ARAC_FAMILY_2"/>
    <property type="match status" value="1"/>
</dbReference>
<protein>
    <submittedName>
        <fullName evidence="5">AraC family transcriptional regulator</fullName>
    </submittedName>
</protein>